<name>A0ABN1E9A2_9GAMM</name>
<dbReference type="Proteomes" id="UP001501169">
    <property type="component" value="Unassembled WGS sequence"/>
</dbReference>
<sequence length="183" mass="20843">MFRQKPFALLMAALSFLIFIVFSQQVTADMFAWFKKKELQLSPKVTGQILLNGQPVQGITVLRDLNYGDELYTDKEITDQEGHFSFPPKTIKIKDSMFDTDVKHSLYVERQSEVIKFFGISSLNTLDFNSFNVLLKHMTCELTHPDYGLDLKPDPSQPGVYLGAISKCSFADESVVTNKEKME</sequence>
<evidence type="ECO:0000259" key="1">
    <source>
        <dbReference type="Pfam" id="PF20598"/>
    </source>
</evidence>
<evidence type="ECO:0000313" key="2">
    <source>
        <dbReference type="EMBL" id="GAA0561791.1"/>
    </source>
</evidence>
<proteinExistence type="predicted"/>
<feature type="domain" description="DUF6795" evidence="1">
    <location>
        <begin position="45"/>
        <end position="144"/>
    </location>
</feature>
<gene>
    <name evidence="2" type="ORF">GCM10009098_32390</name>
</gene>
<organism evidence="2 3">
    <name type="scientific">Rheinheimera aquimaris</name>
    <dbReference type="NCBI Taxonomy" id="412437"/>
    <lineage>
        <taxon>Bacteria</taxon>
        <taxon>Pseudomonadati</taxon>
        <taxon>Pseudomonadota</taxon>
        <taxon>Gammaproteobacteria</taxon>
        <taxon>Chromatiales</taxon>
        <taxon>Chromatiaceae</taxon>
        <taxon>Rheinheimera</taxon>
    </lineage>
</organism>
<evidence type="ECO:0000313" key="3">
    <source>
        <dbReference type="Proteomes" id="UP001501169"/>
    </source>
</evidence>
<accession>A0ABN1E9A2</accession>
<reference evidence="2 3" key="1">
    <citation type="journal article" date="2019" name="Int. J. Syst. Evol. Microbiol.">
        <title>The Global Catalogue of Microorganisms (GCM) 10K type strain sequencing project: providing services to taxonomists for standard genome sequencing and annotation.</title>
        <authorList>
            <consortium name="The Broad Institute Genomics Platform"/>
            <consortium name="The Broad Institute Genome Sequencing Center for Infectious Disease"/>
            <person name="Wu L."/>
            <person name="Ma J."/>
        </authorList>
    </citation>
    <scope>NUCLEOTIDE SEQUENCE [LARGE SCALE GENOMIC DNA]</scope>
    <source>
        <strain evidence="2 3">JCM 14331</strain>
    </source>
</reference>
<protein>
    <recommendedName>
        <fullName evidence="1">DUF6795 domain-containing protein</fullName>
    </recommendedName>
</protein>
<dbReference type="InterPro" id="IPR046474">
    <property type="entry name" value="DUF6795"/>
</dbReference>
<keyword evidence="3" id="KW-1185">Reference proteome</keyword>
<dbReference type="EMBL" id="BAAAEO010000005">
    <property type="protein sequence ID" value="GAA0561791.1"/>
    <property type="molecule type" value="Genomic_DNA"/>
</dbReference>
<comment type="caution">
    <text evidence="2">The sequence shown here is derived from an EMBL/GenBank/DDBJ whole genome shotgun (WGS) entry which is preliminary data.</text>
</comment>
<dbReference type="Pfam" id="PF20598">
    <property type="entry name" value="DUF6795"/>
    <property type="match status" value="1"/>
</dbReference>